<dbReference type="GO" id="GO:0016787">
    <property type="term" value="F:hydrolase activity"/>
    <property type="evidence" value="ECO:0007669"/>
    <property type="project" value="UniProtKB-KW"/>
</dbReference>
<keyword evidence="3" id="KW-0378">Hydrolase</keyword>
<feature type="domain" description="LpxI N-terminal" evidence="2">
    <location>
        <begin position="9"/>
        <end position="135"/>
    </location>
</feature>
<evidence type="ECO:0000259" key="1">
    <source>
        <dbReference type="Pfam" id="PF06230"/>
    </source>
</evidence>
<dbReference type="PANTHER" id="PTHR39962:SF1">
    <property type="entry name" value="LPXI FAMILY PROTEIN"/>
    <property type="match status" value="1"/>
</dbReference>
<gene>
    <name evidence="3" type="primary">lpxI</name>
    <name evidence="3" type="ORF">J0H12_06560</name>
</gene>
<feature type="domain" description="LpxI C-terminal" evidence="1">
    <location>
        <begin position="141"/>
        <end position="272"/>
    </location>
</feature>
<evidence type="ECO:0000313" key="4">
    <source>
        <dbReference type="Proteomes" id="UP000664414"/>
    </source>
</evidence>
<dbReference type="Proteomes" id="UP000664414">
    <property type="component" value="Unassembled WGS sequence"/>
</dbReference>
<accession>A0A8J7TW12</accession>
<reference evidence="3" key="1">
    <citation type="submission" date="2021-02" db="EMBL/GenBank/DDBJ databases">
        <title>Thiocyanate and organic carbon inputs drive convergent selection for specific autotrophic Afipia and Thiobacillus strains within complex microbiomes.</title>
        <authorList>
            <person name="Huddy R.J."/>
            <person name="Sachdeva R."/>
            <person name="Kadzinga F."/>
            <person name="Kantor R.S."/>
            <person name="Harrison S.T.L."/>
            <person name="Banfield J.F."/>
        </authorList>
    </citation>
    <scope>NUCLEOTIDE SEQUENCE</scope>
    <source>
        <strain evidence="3">SCN18_10_11_15_R4_P_38_20</strain>
    </source>
</reference>
<dbReference type="Gene3D" id="3.40.50.20">
    <property type="match status" value="1"/>
</dbReference>
<dbReference type="AlphaFoldDB" id="A0A8J7TW12"/>
<dbReference type="EMBL" id="JAFKGL010000027">
    <property type="protein sequence ID" value="MBN9413564.1"/>
    <property type="molecule type" value="Genomic_DNA"/>
</dbReference>
<dbReference type="EC" id="3.6.1.54" evidence="3"/>
<dbReference type="InterPro" id="IPR010415">
    <property type="entry name" value="LpxI_C"/>
</dbReference>
<proteinExistence type="predicted"/>
<sequence>MSLTNFPTLGIIAGGGQLPQQIIDVCVYQNRPFYIVAFENQTDPHLVENHPHMWCKLGQTKKAIDYLKQGNVQEIIMVGPIKRPSWSELKPDAFTAAWLAKHLYKIFGDDSLLRAIIEMLESHGFTVISAENILGNSLLAPQGVLGKHHPTSEDHQDIALGFKVATILGSCDIGQAVIIQQSLILGVEAIEGTEALLKRCASLKRPGSGGVLVKMTKPQQEIRVDRPTVGIDTLKQLQEAGFRGLAIEAFGVIMLNKEEMIQFADEHQLFIVGVNKKG</sequence>
<evidence type="ECO:0000259" key="2">
    <source>
        <dbReference type="Pfam" id="PF17930"/>
    </source>
</evidence>
<name>A0A8J7TW12_9PROT</name>
<evidence type="ECO:0000313" key="3">
    <source>
        <dbReference type="EMBL" id="MBN9413564.1"/>
    </source>
</evidence>
<dbReference type="InterPro" id="IPR053174">
    <property type="entry name" value="LpxI"/>
</dbReference>
<organism evidence="3 4">
    <name type="scientific">Candidatus Paracaedimonas acanthamoebae</name>
    <dbReference type="NCBI Taxonomy" id="244581"/>
    <lineage>
        <taxon>Bacteria</taxon>
        <taxon>Pseudomonadati</taxon>
        <taxon>Pseudomonadota</taxon>
        <taxon>Alphaproteobacteria</taxon>
        <taxon>Holosporales</taxon>
        <taxon>Caedimonadaceae</taxon>
        <taxon>Candidatus Paracaedimonas</taxon>
    </lineage>
</organism>
<dbReference type="Pfam" id="PF06230">
    <property type="entry name" value="LpxI_C"/>
    <property type="match status" value="1"/>
</dbReference>
<dbReference type="PANTHER" id="PTHR39962">
    <property type="entry name" value="BLL4848 PROTEIN"/>
    <property type="match status" value="1"/>
</dbReference>
<comment type="caution">
    <text evidence="3">The sequence shown here is derived from an EMBL/GenBank/DDBJ whole genome shotgun (WGS) entry which is preliminary data.</text>
</comment>
<dbReference type="Gene3D" id="3.40.140.80">
    <property type="match status" value="1"/>
</dbReference>
<dbReference type="Pfam" id="PF17930">
    <property type="entry name" value="LpxI_N"/>
    <property type="match status" value="1"/>
</dbReference>
<dbReference type="InterPro" id="IPR041255">
    <property type="entry name" value="LpxI_N"/>
</dbReference>
<protein>
    <submittedName>
        <fullName evidence="3">UDP-2,3-diacylglucosamine diphosphatase LpxI</fullName>
        <ecNumber evidence="3">3.6.1.54</ecNumber>
    </submittedName>
</protein>
<dbReference type="InterPro" id="IPR043167">
    <property type="entry name" value="LpxI_C_sf"/>
</dbReference>